<dbReference type="EMBL" id="JADOBI010000001">
    <property type="protein sequence ID" value="MBF7978107.1"/>
    <property type="molecule type" value="Genomic_DNA"/>
</dbReference>
<name>A0ABS0DZ31_9GAMM</name>
<dbReference type="Pfam" id="PF04383">
    <property type="entry name" value="KilA-N"/>
    <property type="match status" value="1"/>
</dbReference>
<feature type="domain" description="KilA-N" evidence="1">
    <location>
        <begin position="2"/>
        <end position="107"/>
    </location>
</feature>
<evidence type="ECO:0000313" key="3">
    <source>
        <dbReference type="Proteomes" id="UP000636811"/>
    </source>
</evidence>
<organism evidence="2 3">
    <name type="scientific">Rahnella laticis</name>
    <dbReference type="NCBI Taxonomy" id="2787622"/>
    <lineage>
        <taxon>Bacteria</taxon>
        <taxon>Pseudomonadati</taxon>
        <taxon>Pseudomonadota</taxon>
        <taxon>Gammaproteobacteria</taxon>
        <taxon>Enterobacterales</taxon>
        <taxon>Yersiniaceae</taxon>
        <taxon>Rahnella</taxon>
    </lineage>
</organism>
<gene>
    <name evidence="2" type="ORF">IV433_01635</name>
</gene>
<reference evidence="2 3" key="1">
    <citation type="submission" date="2020-11" db="EMBL/GenBank/DDBJ databases">
        <title>Taxonomic investigation of Rahnella strains.</title>
        <authorList>
            <person name="Lee S.D."/>
        </authorList>
    </citation>
    <scope>NUCLEOTIDE SEQUENCE [LARGE SCALE GENOMIC DNA]</scope>
    <source>
        <strain evidence="2 3">SAP-17</strain>
    </source>
</reference>
<evidence type="ECO:0000313" key="2">
    <source>
        <dbReference type="EMBL" id="MBF7978107.1"/>
    </source>
</evidence>
<dbReference type="SMART" id="SM01252">
    <property type="entry name" value="KilA-N"/>
    <property type="match status" value="1"/>
</dbReference>
<keyword evidence="3" id="KW-1185">Reference proteome</keyword>
<evidence type="ECO:0000259" key="1">
    <source>
        <dbReference type="PROSITE" id="PS51301"/>
    </source>
</evidence>
<dbReference type="RefSeq" id="WP_195812701.1">
    <property type="nucleotide sequence ID" value="NZ_JADOBI010000001.1"/>
</dbReference>
<sequence length="175" mass="19336">MQYPTVVVNGVPVRVDNEGRYNLNDLHAAAVANGEATESQRPGVFLKSKQVKRFVKALSDATKSASVNVIKGGLQQGTWALELVVIRYAAWLKPEFEIRVYNTFRDAILNGVSSMTRLNRLDLLIANESKEVSNCAKTMNKWGVGGRKQLLNGARERIIDQMDPDMVAIMQGDAS</sequence>
<proteinExistence type="predicted"/>
<accession>A0ABS0DZ31</accession>
<protein>
    <submittedName>
        <fullName evidence="2">KilA-N domain-containing protein</fullName>
    </submittedName>
</protein>
<dbReference type="PROSITE" id="PS51301">
    <property type="entry name" value="KILA_N"/>
    <property type="match status" value="1"/>
</dbReference>
<dbReference type="Proteomes" id="UP000636811">
    <property type="component" value="Unassembled WGS sequence"/>
</dbReference>
<dbReference type="InterPro" id="IPR018004">
    <property type="entry name" value="KilA/APSES_HTH"/>
</dbReference>
<comment type="caution">
    <text evidence="2">The sequence shown here is derived from an EMBL/GenBank/DDBJ whole genome shotgun (WGS) entry which is preliminary data.</text>
</comment>
<dbReference type="InterPro" id="IPR017880">
    <property type="entry name" value="KilA_N"/>
</dbReference>